<gene>
    <name evidence="2" type="ORF">ADEAN_000067900</name>
</gene>
<accession>A0A7G2C5M8</accession>
<reference evidence="2 3" key="1">
    <citation type="submission" date="2020-08" db="EMBL/GenBank/DDBJ databases">
        <authorList>
            <person name="Newling K."/>
            <person name="Davey J."/>
            <person name="Forrester S."/>
        </authorList>
    </citation>
    <scope>NUCLEOTIDE SEQUENCE [LARGE SCALE GENOMIC DNA]</scope>
    <source>
        <strain evidence="3">Crithidia deanei Carvalho (ATCC PRA-265)</strain>
    </source>
</reference>
<evidence type="ECO:0000313" key="2">
    <source>
        <dbReference type="EMBL" id="CAD2213242.1"/>
    </source>
</evidence>
<evidence type="ECO:0000256" key="1">
    <source>
        <dbReference type="SAM" id="MobiDB-lite"/>
    </source>
</evidence>
<sequence>MENKEVTKTASSASSASSSSDSSVEEKEEESVVEVKDVLTPGSTSHVGAVPVLALSSSPRAARAREQQWQCLCRSEAYPPSGAQGAAASHLDSY</sequence>
<evidence type="ECO:0000313" key="3">
    <source>
        <dbReference type="Proteomes" id="UP000515908"/>
    </source>
</evidence>
<protein>
    <submittedName>
        <fullName evidence="2">Uncharacterized protein</fullName>
    </submittedName>
</protein>
<proteinExistence type="predicted"/>
<feature type="compositionally biased region" description="Low complexity" evidence="1">
    <location>
        <begin position="8"/>
        <end position="22"/>
    </location>
</feature>
<name>A0A7G2C5M8_9TRYP</name>
<feature type="region of interest" description="Disordered" evidence="1">
    <location>
        <begin position="1"/>
        <end position="47"/>
    </location>
</feature>
<dbReference type="EMBL" id="LR877145">
    <property type="protein sequence ID" value="CAD2213242.1"/>
    <property type="molecule type" value="Genomic_DNA"/>
</dbReference>
<dbReference type="AlphaFoldDB" id="A0A7G2C5M8"/>
<keyword evidence="3" id="KW-1185">Reference proteome</keyword>
<organism evidence="2 3">
    <name type="scientific">Angomonas deanei</name>
    <dbReference type="NCBI Taxonomy" id="59799"/>
    <lineage>
        <taxon>Eukaryota</taxon>
        <taxon>Discoba</taxon>
        <taxon>Euglenozoa</taxon>
        <taxon>Kinetoplastea</taxon>
        <taxon>Metakinetoplastina</taxon>
        <taxon>Trypanosomatida</taxon>
        <taxon>Trypanosomatidae</taxon>
        <taxon>Strigomonadinae</taxon>
        <taxon>Angomonas</taxon>
    </lineage>
</organism>
<dbReference type="Proteomes" id="UP000515908">
    <property type="component" value="Chromosome 01"/>
</dbReference>
<dbReference type="VEuPathDB" id="TriTrypDB:ADEAN_000067900"/>